<dbReference type="GO" id="GO:0005085">
    <property type="term" value="F:guanyl-nucleotide exchange factor activity"/>
    <property type="evidence" value="ECO:0007669"/>
    <property type="project" value="InterPro"/>
</dbReference>
<reference evidence="1" key="1">
    <citation type="journal article" date="2013" name="Genome Biol. Evol.">
        <title>Punctuated emergences of genetic and phenotypic innovations in eumetazoan, bilaterian, euteleostome, and hominidae ancestors.</title>
        <authorList>
            <person name="Wenger Y."/>
            <person name="Galliot B."/>
        </authorList>
    </citation>
    <scope>NUCLEOTIDE SEQUENCE</scope>
    <source>
        <tissue evidence="1">Whole animals</tissue>
    </source>
</reference>
<name>T2MES2_HYDVU</name>
<sequence>VKIKKKIMSSLKTLMNMAALDVSLVEKNIDQCLEILEKEVSEIDDDDVAHLTTILNNSKSEKVFQIIAELAKKEQKNRVQLAKEDLMKMLVVSLIDSELKDTYQILRSLCNICADNDIGSQMFSKVGGVSVMYEKASKVLHSDDWDFIMFPACMCIQNIVSDSDLIKEEFLKAGYFTLLKQLLHKYETNEKNFKVTVSGISLLADSDLGIELLGCSGILEDIWKIIKNCGDNFKKIIMVELLNDLGKKENAIELLCKSGGVLTLMELVESHGAFQETDSTDDVFKEMVDLIVIMSGDESFITLLENEDLLNKFANWIKSCNKHVQISAGLMLGNYARSEDTCDCLIKMGIHVSLITEINQNLEKEDYEDRFQAFASCLRNLCIPVGCKQLLVKAGLADTAVELVKKTGLSVQFKALAILRLLVQNQNDLAVKLCNDGELLKKIKLLSDVTMVSSTPAEAQRLMAAIIKYANQEAPIRAALSYECIGSVNYLLSSDHMLMQNEGLIALIMIVANVNNCVELIKKAGSIERLMKIIKQDDVQPQTLFNSLTLIQATASLNGGKDLLEEFEVYKVLDSLKNHSEQIINNKVNETLTVISR</sequence>
<feature type="non-terminal residue" evidence="1">
    <location>
        <position position="1"/>
    </location>
</feature>
<evidence type="ECO:0000313" key="1">
    <source>
        <dbReference type="EMBL" id="CDG70768.1"/>
    </source>
</evidence>
<accession>T2MES2</accession>
<dbReference type="PANTHER" id="PTHR10957">
    <property type="entry name" value="RAP1 GTPASE-GDP DISSOCIATION STIMULATOR 1"/>
    <property type="match status" value="1"/>
</dbReference>
<gene>
    <name evidence="1" type="primary">RAP1GDS1</name>
</gene>
<proteinExistence type="evidence at transcript level"/>
<dbReference type="OrthoDB" id="26149at2759"/>
<dbReference type="EMBL" id="HAAD01004536">
    <property type="protein sequence ID" value="CDG70768.1"/>
    <property type="molecule type" value="mRNA"/>
</dbReference>
<dbReference type="InterPro" id="IPR016024">
    <property type="entry name" value="ARM-type_fold"/>
</dbReference>
<dbReference type="AlphaFoldDB" id="T2MES2"/>
<dbReference type="SUPFAM" id="SSF48371">
    <property type="entry name" value="ARM repeat"/>
    <property type="match status" value="2"/>
</dbReference>
<dbReference type="InterPro" id="IPR040144">
    <property type="entry name" value="RAP1GDS1"/>
</dbReference>
<organism evidence="1">
    <name type="scientific">Hydra vulgaris</name>
    <name type="common">Hydra</name>
    <name type="synonym">Hydra attenuata</name>
    <dbReference type="NCBI Taxonomy" id="6087"/>
    <lineage>
        <taxon>Eukaryota</taxon>
        <taxon>Metazoa</taxon>
        <taxon>Cnidaria</taxon>
        <taxon>Hydrozoa</taxon>
        <taxon>Hydroidolina</taxon>
        <taxon>Anthoathecata</taxon>
        <taxon>Aplanulata</taxon>
        <taxon>Hydridae</taxon>
        <taxon>Hydra</taxon>
    </lineage>
</organism>
<dbReference type="Gene3D" id="1.25.10.10">
    <property type="entry name" value="Leucine-rich Repeat Variant"/>
    <property type="match status" value="3"/>
</dbReference>
<protein>
    <submittedName>
        <fullName evidence="1">Rap1 GTPase-GDP dissociation stimulator 1</fullName>
    </submittedName>
</protein>
<dbReference type="InterPro" id="IPR011989">
    <property type="entry name" value="ARM-like"/>
</dbReference>